<dbReference type="Gene3D" id="1.10.10.10">
    <property type="entry name" value="Winged helix-like DNA-binding domain superfamily/Winged helix DNA-binding domain"/>
    <property type="match status" value="1"/>
</dbReference>
<evidence type="ECO:0000256" key="5">
    <source>
        <dbReference type="ARBA" id="ARBA00022821"/>
    </source>
</evidence>
<dbReference type="SUPFAM" id="SSF52058">
    <property type="entry name" value="L domain-like"/>
    <property type="match status" value="1"/>
</dbReference>
<dbReference type="InterPro" id="IPR002182">
    <property type="entry name" value="NB-ARC"/>
</dbReference>
<organism evidence="10 11">
    <name type="scientific">Flemingia macrophylla</name>
    <dbReference type="NCBI Taxonomy" id="520843"/>
    <lineage>
        <taxon>Eukaryota</taxon>
        <taxon>Viridiplantae</taxon>
        <taxon>Streptophyta</taxon>
        <taxon>Embryophyta</taxon>
        <taxon>Tracheophyta</taxon>
        <taxon>Spermatophyta</taxon>
        <taxon>Magnoliopsida</taxon>
        <taxon>eudicotyledons</taxon>
        <taxon>Gunneridae</taxon>
        <taxon>Pentapetalae</taxon>
        <taxon>rosids</taxon>
        <taxon>fabids</taxon>
        <taxon>Fabales</taxon>
        <taxon>Fabaceae</taxon>
        <taxon>Papilionoideae</taxon>
        <taxon>50 kb inversion clade</taxon>
        <taxon>NPAAA clade</taxon>
        <taxon>indigoferoid/millettioid clade</taxon>
        <taxon>Phaseoleae</taxon>
        <taxon>Flemingia</taxon>
    </lineage>
</organism>
<keyword evidence="11" id="KW-1185">Reference proteome</keyword>
<evidence type="ECO:0000259" key="8">
    <source>
        <dbReference type="Pfam" id="PF00931"/>
    </source>
</evidence>
<comment type="caution">
    <text evidence="10">The sequence shown here is derived from an EMBL/GenBank/DDBJ whole genome shotgun (WGS) entry which is preliminary data.</text>
</comment>
<reference evidence="10 11" key="1">
    <citation type="submission" date="2024-08" db="EMBL/GenBank/DDBJ databases">
        <title>Insights into the chromosomal genome structure of Flemingia macrophylla.</title>
        <authorList>
            <person name="Ding Y."/>
            <person name="Zhao Y."/>
            <person name="Bi W."/>
            <person name="Wu M."/>
            <person name="Zhao G."/>
            <person name="Gong Y."/>
            <person name="Li W."/>
            <person name="Zhang P."/>
        </authorList>
    </citation>
    <scope>NUCLEOTIDE SEQUENCE [LARGE SCALE GENOMIC DNA]</scope>
    <source>
        <strain evidence="10">DYQJB</strain>
        <tissue evidence="10">Leaf</tissue>
    </source>
</reference>
<dbReference type="FunFam" id="3.40.50.300:FF:001091">
    <property type="entry name" value="Probable disease resistance protein At1g61300"/>
    <property type="match status" value="1"/>
</dbReference>
<evidence type="ECO:0000256" key="7">
    <source>
        <dbReference type="SAM" id="Coils"/>
    </source>
</evidence>
<keyword evidence="2" id="KW-0433">Leucine-rich repeat</keyword>
<feature type="domain" description="NB-ARC" evidence="8">
    <location>
        <begin position="151"/>
        <end position="313"/>
    </location>
</feature>
<dbReference type="Proteomes" id="UP001603857">
    <property type="component" value="Unassembled WGS sequence"/>
</dbReference>
<dbReference type="PANTHER" id="PTHR33463">
    <property type="entry name" value="NB-ARC DOMAIN-CONTAINING PROTEIN-RELATED"/>
    <property type="match status" value="1"/>
</dbReference>
<protein>
    <recommendedName>
        <fullName evidence="12">AAA+ ATPase domain-containing protein</fullName>
    </recommendedName>
</protein>
<sequence length="1273" mass="146753">MEDILISVAAKIVEYTVSPVFHQAQYICCFKDFVEKFQNVKRELESTQENVKERVKEATNRIEEIQPTVEKWLKDVENVLKEVQETEKKILEISESCFKKRCKYFLAKKIEREIENMTRLKRDSNFELFSRIIELPGMKYYSSKNFVLFKSIEQIYNELLEALKDNSVCMIGLVGMGGSGKTTLAKEVGKKVEEFKIFDKVVMVIVSETPKIRSIQDEIAEKLDFKLEKESDDVRAQRLSQRLSIGTTLIILDDVWEKLDFEVLGIPLNENNKGCRVLITTRKIEVCTSMQCQSIIELKILTNEEAWTLFTSHAEIVDESPYALKVVARQIVNECKGLPIAIVTVGSTLRGKSIVEWKSALSRLKDSKPLAIPKGVRSPHACLQLSYNNLTDILARSLFLLCSVFPEDHEIDLENLFRFGWGRGLFKTFGTMEKARKELCVAINTLKGSCLLLHVDDYRVKMHDMLRDVALCITFEMNEPILASNVVDPRILVEDDTIKDKRVISLWDLKNGQLLNDDHFNISSTLEILVLQSHNDHLELSSVFQRLKMLKILALFTQDDYTWYLRYPLRTLSLPYSMGSLKNLRTLCLRGYKLGNIFILESLQTLEIIDLRGSSFEELPNGIIALKKLKLLDLCICEIEKNNPYEVIGRCLQLEELHLGIESPYIMGVWPNSFFSRLKRYFISTKTDLDPRYFTVDILSKHRPSRALYMNSLDVLAKMNDLFLRAEYLYLQNLQGGYKNIIPSMDPKGMSQLMFLILQDCGEIECLFDNVDMLETELVFSSLVILGLDNLYNLQEVFRDPSSQCFLKDLQVMRIINCQQLYNISFPRNSKLCKLKEIIIRNCPKLTCLFTPSVSQTLDLLEVLKIYGCSELKHIIEEVSSPNHTSLPLSKLRTLEIVNCDRLEYLFPICLAPALTSLDNLEISDNHKLKYVYGSEKEHNISVQTNIHINWPNLDYVCLRSLPDLIAICPEDSRPYLPKLAWLELVKCPRLSNFSVQKTVIDLDLQDTKTMEKEIPWLLFAAKLDHLCDQMLCAELQNFYLIELGVEGLFQFQMGELGSNKKLLVPLNLSLTVVHLESLPHLKFIWNGPTNFLNLQLLGSVRVHDCPKLKTIFSPTVVRSLPMLRWLFISNCEELEQIFDSGDVQELKSLYTCSQQKCFPKLDVIRVERCNKLKFLFYNFVAGHFSGLRILVVEECSQLEKVFAFECEIDGDGQEGTDMDEGQVPLENLEIIILSSFPNFKEIHHQFKLKDHVQQIIKDCPKYSPSLYLYPDM</sequence>
<proteinExistence type="inferred from homology"/>
<gene>
    <name evidence="10" type="ORF">Fmac_023991</name>
</gene>
<keyword evidence="7" id="KW-0175">Coiled coil</keyword>
<evidence type="ECO:0000256" key="6">
    <source>
        <dbReference type="ARBA" id="ARBA00022840"/>
    </source>
</evidence>
<dbReference type="InterPro" id="IPR057135">
    <property type="entry name" value="At4g27190-like_LRR"/>
</dbReference>
<dbReference type="Gene3D" id="1.10.8.430">
    <property type="entry name" value="Helical domain of apoptotic protease-activating factors"/>
    <property type="match status" value="1"/>
</dbReference>
<dbReference type="InterPro" id="IPR042197">
    <property type="entry name" value="Apaf_helical"/>
</dbReference>
<evidence type="ECO:0000313" key="10">
    <source>
        <dbReference type="EMBL" id="KAL2324933.1"/>
    </source>
</evidence>
<dbReference type="InterPro" id="IPR032675">
    <property type="entry name" value="LRR_dom_sf"/>
</dbReference>
<dbReference type="EMBL" id="JBGMDY010000008">
    <property type="protein sequence ID" value="KAL2324933.1"/>
    <property type="molecule type" value="Genomic_DNA"/>
</dbReference>
<evidence type="ECO:0000259" key="9">
    <source>
        <dbReference type="Pfam" id="PF23247"/>
    </source>
</evidence>
<keyword evidence="5" id="KW-0611">Plant defense</keyword>
<feature type="coiled-coil region" evidence="7">
    <location>
        <begin position="30"/>
        <end position="127"/>
    </location>
</feature>
<dbReference type="Gene3D" id="3.80.10.10">
    <property type="entry name" value="Ribonuclease Inhibitor"/>
    <property type="match status" value="3"/>
</dbReference>
<dbReference type="AlphaFoldDB" id="A0ABD1LNM0"/>
<dbReference type="InterPro" id="IPR036388">
    <property type="entry name" value="WH-like_DNA-bd_sf"/>
</dbReference>
<name>A0ABD1LNM0_9FABA</name>
<evidence type="ECO:0000313" key="11">
    <source>
        <dbReference type="Proteomes" id="UP001603857"/>
    </source>
</evidence>
<dbReference type="SUPFAM" id="SSF52047">
    <property type="entry name" value="RNI-like"/>
    <property type="match status" value="1"/>
</dbReference>
<accession>A0ABD1LNM0</accession>
<feature type="domain" description="Disease resistance protein At4g27190-like leucine-rich repeats" evidence="9">
    <location>
        <begin position="886"/>
        <end position="993"/>
    </location>
</feature>
<dbReference type="GO" id="GO:0006952">
    <property type="term" value="P:defense response"/>
    <property type="evidence" value="ECO:0007669"/>
    <property type="project" value="UniProtKB-KW"/>
</dbReference>
<dbReference type="Pfam" id="PF00931">
    <property type="entry name" value="NB-ARC"/>
    <property type="match status" value="1"/>
</dbReference>
<evidence type="ECO:0000256" key="3">
    <source>
        <dbReference type="ARBA" id="ARBA00022737"/>
    </source>
</evidence>
<feature type="domain" description="Disease resistance protein At4g27190-like leucine-rich repeats" evidence="9">
    <location>
        <begin position="1047"/>
        <end position="1133"/>
    </location>
</feature>
<dbReference type="SUPFAM" id="SSF52540">
    <property type="entry name" value="P-loop containing nucleoside triphosphate hydrolases"/>
    <property type="match status" value="1"/>
</dbReference>
<keyword evidence="6" id="KW-0067">ATP-binding</keyword>
<dbReference type="Gene3D" id="3.40.50.300">
    <property type="entry name" value="P-loop containing nucleotide triphosphate hydrolases"/>
    <property type="match status" value="1"/>
</dbReference>
<dbReference type="PRINTS" id="PR00364">
    <property type="entry name" value="DISEASERSIST"/>
</dbReference>
<feature type="domain" description="Disease resistance protein At4g27190-like leucine-rich repeats" evidence="9">
    <location>
        <begin position="1154"/>
        <end position="1245"/>
    </location>
</feature>
<keyword evidence="3" id="KW-0677">Repeat</keyword>
<evidence type="ECO:0000256" key="2">
    <source>
        <dbReference type="ARBA" id="ARBA00022614"/>
    </source>
</evidence>
<keyword evidence="4" id="KW-0547">Nucleotide-binding</keyword>
<evidence type="ECO:0000256" key="4">
    <source>
        <dbReference type="ARBA" id="ARBA00022741"/>
    </source>
</evidence>
<evidence type="ECO:0008006" key="12">
    <source>
        <dbReference type="Google" id="ProtNLM"/>
    </source>
</evidence>
<dbReference type="PANTHER" id="PTHR33463:SF105">
    <property type="entry name" value="AND NB-ARC DOMAIN DISEASE RESISTANCE PROTEIN, PUTATIVE-RELATED"/>
    <property type="match status" value="1"/>
</dbReference>
<dbReference type="GO" id="GO:0005524">
    <property type="term" value="F:ATP binding"/>
    <property type="evidence" value="ECO:0007669"/>
    <property type="project" value="UniProtKB-KW"/>
</dbReference>
<comment type="similarity">
    <text evidence="1">Belongs to the disease resistance NB-LRR family.</text>
</comment>
<dbReference type="InterPro" id="IPR050905">
    <property type="entry name" value="Plant_NBS-LRR"/>
</dbReference>
<dbReference type="Pfam" id="PF23247">
    <property type="entry name" value="LRR_RPS2"/>
    <property type="match status" value="3"/>
</dbReference>
<evidence type="ECO:0000256" key="1">
    <source>
        <dbReference type="ARBA" id="ARBA00008894"/>
    </source>
</evidence>
<dbReference type="InterPro" id="IPR027417">
    <property type="entry name" value="P-loop_NTPase"/>
</dbReference>